<evidence type="ECO:0000256" key="10">
    <source>
        <dbReference type="ARBA" id="ARBA00023303"/>
    </source>
</evidence>
<feature type="compositionally biased region" description="Basic and acidic residues" evidence="11">
    <location>
        <begin position="491"/>
        <end position="501"/>
    </location>
</feature>
<dbReference type="GO" id="GO:0005230">
    <property type="term" value="F:extracellular ligand-gated monoatomic ion channel activity"/>
    <property type="evidence" value="ECO:0007669"/>
    <property type="project" value="InterPro"/>
</dbReference>
<dbReference type="InterPro" id="IPR006202">
    <property type="entry name" value="Neur_chan_lig-bd"/>
</dbReference>
<dbReference type="CDD" id="cd19049">
    <property type="entry name" value="LGIC_TM_anion"/>
    <property type="match status" value="1"/>
</dbReference>
<keyword evidence="5 12" id="KW-0812">Transmembrane</keyword>
<feature type="transmembrane region" description="Helical" evidence="12">
    <location>
        <begin position="363"/>
        <end position="385"/>
    </location>
</feature>
<dbReference type="GO" id="GO:0099095">
    <property type="term" value="F:ligand-gated monoatomic anion channel activity"/>
    <property type="evidence" value="ECO:0007669"/>
    <property type="project" value="UniProtKB-ARBA"/>
</dbReference>
<dbReference type="CDD" id="cd18987">
    <property type="entry name" value="LGIC_ECD_anion"/>
    <property type="match status" value="1"/>
</dbReference>
<keyword evidence="7 12" id="KW-1133">Transmembrane helix</keyword>
<dbReference type="GO" id="GO:0004888">
    <property type="term" value="F:transmembrane signaling receptor activity"/>
    <property type="evidence" value="ECO:0007669"/>
    <property type="project" value="InterPro"/>
</dbReference>
<feature type="domain" description="Neurotransmitter-gated ion-channel transmembrane" evidence="14">
    <location>
        <begin position="305"/>
        <end position="535"/>
    </location>
</feature>
<dbReference type="EMBL" id="LC389190">
    <property type="protein sequence ID" value="BBE49569.1"/>
    <property type="molecule type" value="mRNA"/>
</dbReference>
<dbReference type="AlphaFoldDB" id="A0A348BSW6"/>
<dbReference type="Pfam" id="PF02932">
    <property type="entry name" value="Neur_chan_memb"/>
    <property type="match status" value="1"/>
</dbReference>
<organism evidence="15">
    <name type="scientific">Nilaparvata lugens</name>
    <name type="common">Brown planthopper</name>
    <dbReference type="NCBI Taxonomy" id="108931"/>
    <lineage>
        <taxon>Eukaryota</taxon>
        <taxon>Metazoa</taxon>
        <taxon>Ecdysozoa</taxon>
        <taxon>Arthropoda</taxon>
        <taxon>Hexapoda</taxon>
        <taxon>Insecta</taxon>
        <taxon>Pterygota</taxon>
        <taxon>Neoptera</taxon>
        <taxon>Paraneoptera</taxon>
        <taxon>Hemiptera</taxon>
        <taxon>Auchenorrhyncha</taxon>
        <taxon>Fulgoroidea</taxon>
        <taxon>Delphacidae</taxon>
        <taxon>Delphacinae</taxon>
        <taxon>Nilaparvata</taxon>
    </lineage>
</organism>
<dbReference type="InterPro" id="IPR006029">
    <property type="entry name" value="Neurotrans-gated_channel_TM"/>
</dbReference>
<dbReference type="InterPro" id="IPR038050">
    <property type="entry name" value="Neuro_actylchol_rec"/>
</dbReference>
<reference evidence="15" key="1">
    <citation type="submission" date="2018-06" db="EMBL/GenBank/DDBJ databases">
        <title>Nicotinic accetyl choline receptor subunit gene family of the brown planthopper, Nilaparvata lugens.</title>
        <authorList>
            <person name="Kawai S."/>
            <person name="Koizumi Y."/>
            <person name="Asahi M."/>
            <person name="Nakahira K."/>
            <person name="Noda H."/>
        </authorList>
    </citation>
    <scope>NUCLEOTIDE SEQUENCE</scope>
    <source>
        <strain evidence="15">Izumo</strain>
        <tissue evidence="15">Whole body</tissue>
    </source>
</reference>
<dbReference type="GO" id="GO:0005254">
    <property type="term" value="F:chloride channel activity"/>
    <property type="evidence" value="ECO:0007669"/>
    <property type="project" value="UniProtKB-ARBA"/>
</dbReference>
<evidence type="ECO:0000256" key="6">
    <source>
        <dbReference type="ARBA" id="ARBA00022729"/>
    </source>
</evidence>
<dbReference type="GO" id="GO:0005886">
    <property type="term" value="C:plasma membrane"/>
    <property type="evidence" value="ECO:0007669"/>
    <property type="project" value="UniProtKB-SubCell"/>
</dbReference>
<evidence type="ECO:0000256" key="9">
    <source>
        <dbReference type="ARBA" id="ARBA00023136"/>
    </source>
</evidence>
<accession>A0A348BSW6</accession>
<dbReference type="InterPro" id="IPR036719">
    <property type="entry name" value="Neuro-gated_channel_TM_sf"/>
</dbReference>
<evidence type="ECO:0000256" key="11">
    <source>
        <dbReference type="SAM" id="MobiDB-lite"/>
    </source>
</evidence>
<keyword evidence="10" id="KW-0407">Ion channel</keyword>
<dbReference type="PRINTS" id="PR00253">
    <property type="entry name" value="GABAARECEPTR"/>
</dbReference>
<evidence type="ECO:0000256" key="7">
    <source>
        <dbReference type="ARBA" id="ARBA00022989"/>
    </source>
</evidence>
<dbReference type="InterPro" id="IPR006028">
    <property type="entry name" value="GABAA/Glycine_rcpt"/>
</dbReference>
<keyword evidence="3" id="KW-0813">Transport</keyword>
<evidence type="ECO:0000256" key="1">
    <source>
        <dbReference type="ARBA" id="ARBA00004141"/>
    </source>
</evidence>
<dbReference type="InterPro" id="IPR006201">
    <property type="entry name" value="Neur_channel"/>
</dbReference>
<feature type="transmembrane region" description="Helical" evidence="12">
    <location>
        <begin position="522"/>
        <end position="539"/>
    </location>
</feature>
<dbReference type="Gene3D" id="1.20.58.390">
    <property type="entry name" value="Neurotransmitter-gated ion-channel transmembrane domain"/>
    <property type="match status" value="1"/>
</dbReference>
<evidence type="ECO:0000259" key="14">
    <source>
        <dbReference type="Pfam" id="PF02932"/>
    </source>
</evidence>
<gene>
    <name evidence="15" type="primary">nAChRa9</name>
</gene>
<keyword evidence="15" id="KW-0675">Receptor</keyword>
<evidence type="ECO:0000256" key="3">
    <source>
        <dbReference type="ARBA" id="ARBA00022448"/>
    </source>
</evidence>
<feature type="transmembrane region" description="Helical" evidence="12">
    <location>
        <begin position="326"/>
        <end position="343"/>
    </location>
</feature>
<dbReference type="Pfam" id="PF02931">
    <property type="entry name" value="Neur_chan_LBD"/>
    <property type="match status" value="1"/>
</dbReference>
<evidence type="ECO:0000313" key="15">
    <source>
        <dbReference type="EMBL" id="BBE49569.1"/>
    </source>
</evidence>
<feature type="transmembrane region" description="Helical" evidence="12">
    <location>
        <begin position="297"/>
        <end position="319"/>
    </location>
</feature>
<dbReference type="OrthoDB" id="3176171at2759"/>
<protein>
    <submittedName>
        <fullName evidence="15">Nicotinic acetylcholine receptor alpha9 subunit</fullName>
    </submittedName>
</protein>
<keyword evidence="6" id="KW-0732">Signal</keyword>
<feature type="domain" description="Neurotransmitter-gated ion-channel ligand-binding" evidence="13">
    <location>
        <begin position="81"/>
        <end position="296"/>
    </location>
</feature>
<evidence type="ECO:0000256" key="2">
    <source>
        <dbReference type="ARBA" id="ARBA00004236"/>
    </source>
</evidence>
<keyword evidence="4" id="KW-1003">Cell membrane</keyword>
<keyword evidence="8" id="KW-0406">Ion transport</keyword>
<dbReference type="PANTHER" id="PTHR18945">
    <property type="entry name" value="NEUROTRANSMITTER GATED ION CHANNEL"/>
    <property type="match status" value="1"/>
</dbReference>
<name>A0A348BSW6_NILLU</name>
<dbReference type="Gene3D" id="2.70.170.10">
    <property type="entry name" value="Neurotransmitter-gated ion-channel ligand-binding domain"/>
    <property type="match status" value="1"/>
</dbReference>
<evidence type="ECO:0000256" key="4">
    <source>
        <dbReference type="ARBA" id="ARBA00022475"/>
    </source>
</evidence>
<evidence type="ECO:0000256" key="12">
    <source>
        <dbReference type="SAM" id="Phobius"/>
    </source>
</evidence>
<dbReference type="SUPFAM" id="SSF90112">
    <property type="entry name" value="Neurotransmitter-gated ion-channel transmembrane pore"/>
    <property type="match status" value="1"/>
</dbReference>
<evidence type="ECO:0000259" key="13">
    <source>
        <dbReference type="Pfam" id="PF02931"/>
    </source>
</evidence>
<dbReference type="InterPro" id="IPR036734">
    <property type="entry name" value="Neur_chan_lig-bd_sf"/>
</dbReference>
<dbReference type="SUPFAM" id="SSF63712">
    <property type="entry name" value="Nicotinic receptor ligand binding domain-like"/>
    <property type="match status" value="1"/>
</dbReference>
<evidence type="ECO:0000256" key="5">
    <source>
        <dbReference type="ARBA" id="ARBA00022692"/>
    </source>
</evidence>
<proteinExistence type="evidence at transcript level"/>
<evidence type="ECO:0000256" key="8">
    <source>
        <dbReference type="ARBA" id="ARBA00023065"/>
    </source>
</evidence>
<sequence>MLLQLEQSNRLGSSCQATCYHKFCIQLSCIPQFLFIAMRLCVLFQIYVICSLTQKLNAACVVSLLRPNPHARLTPTEVLSAITNPCSYDSHLRPASPDGGPLVVRARIFVFFLKSVKAQNLQFKVHMMLQLRWRDHRLRYDHLSNHSELIGEKRLLEFIWAPHIYFANERDSLVMKGMSNKDHLVSILPEGDVLFTTRMKTTTLCQMKQGKFPFDKQKCHLIMDSWRYNTSNVVLEWEATAPALIPNNNPSLAEYYLVDMSTLSSEDNCCVQHSAVNPHTYYSYSSLVLTFVLAREFGYYLMDYYLPSVLLVILSWMTFWLEPNSIPTRVSLGTSTMLTFILLSSKPGSRGDLSLLYFRTNDVWFIGCTAFIFLSLVEFAFVNCIHRQELKKIALKKASSRFILKTALSPHTLRRRTSSCPASPEQMRKFANRRLAKANKNTTLSVGRFESLDLAIALEDLKKKRERNRKEDPESTEEEGYATGSENETSDGSRKSRNHDEFGTVMTTQEIATWVDRKSRKLFPLCFLIFNLFYWSFMFI</sequence>
<dbReference type="PRINTS" id="PR00252">
    <property type="entry name" value="NRIONCHANNEL"/>
</dbReference>
<comment type="subcellular location">
    <subcellularLocation>
        <location evidence="2">Cell membrane</location>
    </subcellularLocation>
    <subcellularLocation>
        <location evidence="1">Membrane</location>
        <topology evidence="1">Multi-pass membrane protein</topology>
    </subcellularLocation>
</comment>
<feature type="region of interest" description="Disordered" evidence="11">
    <location>
        <begin position="465"/>
        <end position="501"/>
    </location>
</feature>
<keyword evidence="9 12" id="KW-0472">Membrane</keyword>